<dbReference type="GO" id="GO:0055085">
    <property type="term" value="P:transmembrane transport"/>
    <property type="evidence" value="ECO:0007669"/>
    <property type="project" value="InterPro"/>
</dbReference>
<dbReference type="AlphaFoldDB" id="A0AAE3DNK8"/>
<dbReference type="Pfam" id="PF00528">
    <property type="entry name" value="BPD_transp_1"/>
    <property type="match status" value="1"/>
</dbReference>
<keyword evidence="3" id="KW-1003">Cell membrane</keyword>
<name>A0AAE3DNK8_9FIRM</name>
<feature type="transmembrane region" description="Helical" evidence="7">
    <location>
        <begin position="117"/>
        <end position="135"/>
    </location>
</feature>
<dbReference type="InterPro" id="IPR050809">
    <property type="entry name" value="UgpAE/MalFG_permease"/>
</dbReference>
<dbReference type="RefSeq" id="WP_308728239.1">
    <property type="nucleotide sequence ID" value="NZ_JAJEQF010000018.1"/>
</dbReference>
<keyword evidence="4 7" id="KW-0812">Transmembrane</keyword>
<dbReference type="PROSITE" id="PS50928">
    <property type="entry name" value="ABC_TM1"/>
    <property type="match status" value="1"/>
</dbReference>
<evidence type="ECO:0000256" key="7">
    <source>
        <dbReference type="RuleBase" id="RU363032"/>
    </source>
</evidence>
<keyword evidence="6 7" id="KW-0472">Membrane</keyword>
<proteinExistence type="inferred from homology"/>
<dbReference type="PANTHER" id="PTHR43227:SF11">
    <property type="entry name" value="BLL4140 PROTEIN"/>
    <property type="match status" value="1"/>
</dbReference>
<dbReference type="InterPro" id="IPR035906">
    <property type="entry name" value="MetI-like_sf"/>
</dbReference>
<feature type="transmembrane region" description="Helical" evidence="7">
    <location>
        <begin position="171"/>
        <end position="190"/>
    </location>
</feature>
<keyword evidence="10" id="KW-1185">Reference proteome</keyword>
<comment type="subcellular location">
    <subcellularLocation>
        <location evidence="1 7">Cell membrane</location>
        <topology evidence="1 7">Multi-pass membrane protein</topology>
    </subcellularLocation>
</comment>
<comment type="caution">
    <text evidence="9">The sequence shown here is derived from an EMBL/GenBank/DDBJ whole genome shotgun (WGS) entry which is preliminary data.</text>
</comment>
<feature type="transmembrane region" description="Helical" evidence="7">
    <location>
        <begin position="264"/>
        <end position="289"/>
    </location>
</feature>
<dbReference type="PANTHER" id="PTHR43227">
    <property type="entry name" value="BLL4140 PROTEIN"/>
    <property type="match status" value="1"/>
</dbReference>
<comment type="similarity">
    <text evidence="7">Belongs to the binding-protein-dependent transport system permease family.</text>
</comment>
<dbReference type="Gene3D" id="1.10.3720.10">
    <property type="entry name" value="MetI-like"/>
    <property type="match status" value="1"/>
</dbReference>
<keyword evidence="2 7" id="KW-0813">Transport</keyword>
<dbReference type="InterPro" id="IPR000515">
    <property type="entry name" value="MetI-like"/>
</dbReference>
<evidence type="ECO:0000259" key="8">
    <source>
        <dbReference type="PROSITE" id="PS50928"/>
    </source>
</evidence>
<feature type="transmembrane region" description="Helical" evidence="7">
    <location>
        <begin position="70"/>
        <end position="96"/>
    </location>
</feature>
<sequence length="298" mass="33839">MKVYIKKFLKHYYVMLVPAFLWLIFFSIVPMFGIIMAFEDYNPGLGMLKSPFIGLENFRYMLQISDVRQAIVNTVIIAVAKIIGNIIVPLTFAILLNELCLKKIKRPIQTIVYMPHFLSWVILAKIVLNIFGYTGPINQILGFFGQDPVQFFGEPSLFRPLVIGTDIWKSFGYNTVIYLAAILGIDPTLYEAAAVDGAGRFRRIWHITLPSIRMTVALLAILALGNILNAGFDQIYNLYNPLVYSTGDIIDTWVYRYGLQNLQFSLATTVGLFKSVISLILITLGYWLADKFTGYKLF</sequence>
<evidence type="ECO:0000256" key="6">
    <source>
        <dbReference type="ARBA" id="ARBA00023136"/>
    </source>
</evidence>
<evidence type="ECO:0000256" key="1">
    <source>
        <dbReference type="ARBA" id="ARBA00004651"/>
    </source>
</evidence>
<gene>
    <name evidence="9" type="ORF">LKD45_08290</name>
</gene>
<dbReference type="GO" id="GO:0005886">
    <property type="term" value="C:plasma membrane"/>
    <property type="evidence" value="ECO:0007669"/>
    <property type="project" value="UniProtKB-SubCell"/>
</dbReference>
<reference evidence="9 10" key="1">
    <citation type="submission" date="2021-10" db="EMBL/GenBank/DDBJ databases">
        <title>Anaerobic single-cell dispensing facilitates the cultivation of human gut bacteria.</title>
        <authorList>
            <person name="Afrizal A."/>
        </authorList>
    </citation>
    <scope>NUCLEOTIDE SEQUENCE [LARGE SCALE GENOMIC DNA]</scope>
    <source>
        <strain evidence="9 10">CLA-AA-H244</strain>
    </source>
</reference>
<keyword evidence="5 7" id="KW-1133">Transmembrane helix</keyword>
<organism evidence="9 10">
    <name type="scientific">Gallintestinimicrobium propionicum</name>
    <dbReference type="NCBI Taxonomy" id="2981770"/>
    <lineage>
        <taxon>Bacteria</taxon>
        <taxon>Bacillati</taxon>
        <taxon>Bacillota</taxon>
        <taxon>Clostridia</taxon>
        <taxon>Lachnospirales</taxon>
        <taxon>Lachnospiraceae</taxon>
        <taxon>Gallintestinimicrobium</taxon>
    </lineage>
</organism>
<feature type="domain" description="ABC transmembrane type-1" evidence="8">
    <location>
        <begin position="71"/>
        <end position="285"/>
    </location>
</feature>
<dbReference type="Proteomes" id="UP001199355">
    <property type="component" value="Unassembled WGS sequence"/>
</dbReference>
<dbReference type="EMBL" id="JAJEQF010000018">
    <property type="protein sequence ID" value="MCC2167688.1"/>
    <property type="molecule type" value="Genomic_DNA"/>
</dbReference>
<evidence type="ECO:0000256" key="4">
    <source>
        <dbReference type="ARBA" id="ARBA00022692"/>
    </source>
</evidence>
<accession>A0AAE3DNK8</accession>
<protein>
    <submittedName>
        <fullName evidence="9">ABC transporter permease subunit</fullName>
    </submittedName>
</protein>
<feature type="transmembrane region" description="Helical" evidence="7">
    <location>
        <begin position="211"/>
        <end position="232"/>
    </location>
</feature>
<evidence type="ECO:0000313" key="10">
    <source>
        <dbReference type="Proteomes" id="UP001199355"/>
    </source>
</evidence>
<evidence type="ECO:0000313" key="9">
    <source>
        <dbReference type="EMBL" id="MCC2167688.1"/>
    </source>
</evidence>
<evidence type="ECO:0000256" key="2">
    <source>
        <dbReference type="ARBA" id="ARBA00022448"/>
    </source>
</evidence>
<evidence type="ECO:0000256" key="3">
    <source>
        <dbReference type="ARBA" id="ARBA00022475"/>
    </source>
</evidence>
<dbReference type="CDD" id="cd06261">
    <property type="entry name" value="TM_PBP2"/>
    <property type="match status" value="1"/>
</dbReference>
<evidence type="ECO:0000256" key="5">
    <source>
        <dbReference type="ARBA" id="ARBA00022989"/>
    </source>
</evidence>
<dbReference type="SUPFAM" id="SSF161098">
    <property type="entry name" value="MetI-like"/>
    <property type="match status" value="1"/>
</dbReference>
<feature type="transmembrane region" description="Helical" evidence="7">
    <location>
        <begin position="12"/>
        <end position="38"/>
    </location>
</feature>